<dbReference type="InterPro" id="IPR005530">
    <property type="entry name" value="SPW"/>
</dbReference>
<gene>
    <name evidence="3" type="ORF">F7O44_19000</name>
</gene>
<dbReference type="Proteomes" id="UP000460435">
    <property type="component" value="Unassembled WGS sequence"/>
</dbReference>
<protein>
    <recommendedName>
        <fullName evidence="2">SPW repeat-containing integral membrane domain-containing protein</fullName>
    </recommendedName>
</protein>
<name>A0A7K3M7K1_9ACTN</name>
<keyword evidence="1" id="KW-0472">Membrane</keyword>
<dbReference type="EMBL" id="WLZY01000006">
    <property type="protein sequence ID" value="NDL59160.1"/>
    <property type="molecule type" value="Genomic_DNA"/>
</dbReference>
<feature type="transmembrane region" description="Helical" evidence="1">
    <location>
        <begin position="117"/>
        <end position="136"/>
    </location>
</feature>
<evidence type="ECO:0000313" key="4">
    <source>
        <dbReference type="Proteomes" id="UP000460435"/>
    </source>
</evidence>
<feature type="domain" description="SPW repeat-containing integral membrane" evidence="2">
    <location>
        <begin position="34"/>
        <end position="129"/>
    </location>
</feature>
<evidence type="ECO:0000259" key="2">
    <source>
        <dbReference type="Pfam" id="PF03779"/>
    </source>
</evidence>
<dbReference type="AlphaFoldDB" id="A0A7K3M7K1"/>
<reference evidence="3 4" key="1">
    <citation type="submission" date="2019-11" db="EMBL/GenBank/DDBJ databases">
        <authorList>
            <person name="Li X.-J."/>
            <person name="Feng X.-M."/>
        </authorList>
    </citation>
    <scope>NUCLEOTIDE SEQUENCE [LARGE SCALE GENOMIC DNA]</scope>
    <source>
        <strain evidence="3 4">XMNu-373</strain>
    </source>
</reference>
<proteinExistence type="predicted"/>
<keyword evidence="1" id="KW-0812">Transmembrane</keyword>
<dbReference type="RefSeq" id="WP_162451829.1">
    <property type="nucleotide sequence ID" value="NZ_WLZY01000006.1"/>
</dbReference>
<keyword evidence="4" id="KW-1185">Reference proteome</keyword>
<comment type="caution">
    <text evidence="3">The sequence shown here is derived from an EMBL/GenBank/DDBJ whole genome shotgun (WGS) entry which is preliminary data.</text>
</comment>
<sequence length="141" mass="14802">MSAPTPNIDQHPDVATMRRRYDQIADTRMAQSADGLVFLSGLYVAMSAWVIGFTDHASMTASNLFAGLAVAVLGIGFAAVYGHTHGIAWVAPLIGVWVIVSPWVVDGGTPENAAIVSNVIAGAIIVLCSMAMMSAARKMRA</sequence>
<evidence type="ECO:0000256" key="1">
    <source>
        <dbReference type="SAM" id="Phobius"/>
    </source>
</evidence>
<accession>A0A7K3M7K1</accession>
<organism evidence="3 4">
    <name type="scientific">Phytoactinopolyspora mesophila</name>
    <dbReference type="NCBI Taxonomy" id="2650750"/>
    <lineage>
        <taxon>Bacteria</taxon>
        <taxon>Bacillati</taxon>
        <taxon>Actinomycetota</taxon>
        <taxon>Actinomycetes</taxon>
        <taxon>Jiangellales</taxon>
        <taxon>Jiangellaceae</taxon>
        <taxon>Phytoactinopolyspora</taxon>
    </lineage>
</organism>
<evidence type="ECO:0000313" key="3">
    <source>
        <dbReference type="EMBL" id="NDL59160.1"/>
    </source>
</evidence>
<dbReference type="Pfam" id="PF03779">
    <property type="entry name" value="SPW"/>
    <property type="match status" value="1"/>
</dbReference>
<keyword evidence="1" id="KW-1133">Transmembrane helix</keyword>
<feature type="transmembrane region" description="Helical" evidence="1">
    <location>
        <begin position="60"/>
        <end position="80"/>
    </location>
</feature>
<feature type="transmembrane region" description="Helical" evidence="1">
    <location>
        <begin position="87"/>
        <end position="105"/>
    </location>
</feature>
<feature type="transmembrane region" description="Helical" evidence="1">
    <location>
        <begin position="36"/>
        <end position="54"/>
    </location>
</feature>